<reference evidence="1 2" key="1">
    <citation type="submission" date="2014-05" db="EMBL/GenBank/DDBJ databases">
        <authorList>
            <person name="Daugherty S.C."/>
            <person name="Tallon L.J."/>
            <person name="Sadzewicz L."/>
            <person name="Kilian M."/>
            <person name="Tettelin H."/>
        </authorList>
    </citation>
    <scope>NUCLEOTIDE SEQUENCE [LARGE SCALE GENOMIC DNA]</scope>
    <source>
        <strain evidence="1 2">SK629</strain>
    </source>
</reference>
<proteinExistence type="predicted"/>
<sequence>MIKQIKSHLNKSIQSILGQKVEFVKQDEQAFTRKRRLSLETMIRTILGMGGKSLSKELLDARLTVSNSAFVQRRYQIKP</sequence>
<evidence type="ECO:0000313" key="1">
    <source>
        <dbReference type="EMBL" id="KEQ35225.1"/>
    </source>
</evidence>
<accession>A0A081PX02</accession>
<evidence type="ECO:0000313" key="2">
    <source>
        <dbReference type="Proteomes" id="UP000028090"/>
    </source>
</evidence>
<feature type="non-terminal residue" evidence="1">
    <location>
        <position position="79"/>
    </location>
</feature>
<protein>
    <submittedName>
        <fullName evidence="1">Transposase IS4 family protein</fullName>
    </submittedName>
</protein>
<gene>
    <name evidence="1" type="ORF">SK629_1855</name>
</gene>
<dbReference type="EMBL" id="JPFU01000013">
    <property type="protein sequence ID" value="KEQ35225.1"/>
    <property type="molecule type" value="Genomic_DNA"/>
</dbReference>
<dbReference type="Proteomes" id="UP000028090">
    <property type="component" value="Unassembled WGS sequence"/>
</dbReference>
<dbReference type="AlphaFoldDB" id="A0A081PX02"/>
<name>A0A081PX02_STRMT</name>
<organism evidence="1 2">
    <name type="scientific">Streptococcus mitis</name>
    <dbReference type="NCBI Taxonomy" id="28037"/>
    <lineage>
        <taxon>Bacteria</taxon>
        <taxon>Bacillati</taxon>
        <taxon>Bacillota</taxon>
        <taxon>Bacilli</taxon>
        <taxon>Lactobacillales</taxon>
        <taxon>Streptococcaceae</taxon>
        <taxon>Streptococcus</taxon>
        <taxon>Streptococcus mitis group</taxon>
    </lineage>
</organism>
<comment type="caution">
    <text evidence="1">The sequence shown here is derived from an EMBL/GenBank/DDBJ whole genome shotgun (WGS) entry which is preliminary data.</text>
</comment>